<dbReference type="SUPFAM" id="SSF52743">
    <property type="entry name" value="Subtilisin-like"/>
    <property type="match status" value="1"/>
</dbReference>
<evidence type="ECO:0000256" key="4">
    <source>
        <dbReference type="ARBA" id="ARBA00022825"/>
    </source>
</evidence>
<gene>
    <name evidence="8" type="ORF">SNE34_05320</name>
</gene>
<evidence type="ECO:0000256" key="2">
    <source>
        <dbReference type="ARBA" id="ARBA00022670"/>
    </source>
</evidence>
<evidence type="ECO:0000256" key="1">
    <source>
        <dbReference type="ARBA" id="ARBA00011073"/>
    </source>
</evidence>
<keyword evidence="3 5" id="KW-0378">Hydrolase</keyword>
<comment type="similarity">
    <text evidence="1 5">Belongs to the peptidase S8 family.</text>
</comment>
<dbReference type="InterPro" id="IPR000209">
    <property type="entry name" value="Peptidase_S8/S53_dom"/>
</dbReference>
<feature type="chain" id="PRO_5046237634" evidence="6">
    <location>
        <begin position="28"/>
        <end position="444"/>
    </location>
</feature>
<evidence type="ECO:0000256" key="5">
    <source>
        <dbReference type="PROSITE-ProRule" id="PRU01240"/>
    </source>
</evidence>
<evidence type="ECO:0000259" key="7">
    <source>
        <dbReference type="Pfam" id="PF00082"/>
    </source>
</evidence>
<dbReference type="InterPro" id="IPR036852">
    <property type="entry name" value="Peptidase_S8/S53_dom_sf"/>
</dbReference>
<dbReference type="InterPro" id="IPR050131">
    <property type="entry name" value="Peptidase_S8_subtilisin-like"/>
</dbReference>
<dbReference type="CDD" id="cd05561">
    <property type="entry name" value="Peptidases_S8_4"/>
    <property type="match status" value="1"/>
</dbReference>
<dbReference type="Pfam" id="PF00082">
    <property type="entry name" value="Peptidase_S8"/>
    <property type="match status" value="1"/>
</dbReference>
<reference evidence="8 9" key="1">
    <citation type="journal article" date="2016" name="Int. J. Syst. Evol. Microbiol.">
        <title>Lysobacter erysipheiresistens sp. nov., an antagonist of powdery mildew, isolated from tobacco-cultivated soil.</title>
        <authorList>
            <person name="Xie B."/>
            <person name="Li T."/>
            <person name="Lin X."/>
            <person name="Wang C.J."/>
            <person name="Chen Y.J."/>
            <person name="Liu W.J."/>
            <person name="Zhao Z.W."/>
        </authorList>
    </citation>
    <scope>NUCLEOTIDE SEQUENCE [LARGE SCALE GENOMIC DNA]</scope>
    <source>
        <strain evidence="8 9">RS-LYSO-3</strain>
    </source>
</reference>
<organism evidence="8 9">
    <name type="scientific">Novilysobacter erysipheiresistens</name>
    <dbReference type="NCBI Taxonomy" id="1749332"/>
    <lineage>
        <taxon>Bacteria</taxon>
        <taxon>Pseudomonadati</taxon>
        <taxon>Pseudomonadota</taxon>
        <taxon>Gammaproteobacteria</taxon>
        <taxon>Lysobacterales</taxon>
        <taxon>Lysobacteraceae</taxon>
        <taxon>Novilysobacter</taxon>
    </lineage>
</organism>
<keyword evidence="6" id="KW-0732">Signal</keyword>
<dbReference type="Proteomes" id="UP001355056">
    <property type="component" value="Unassembled WGS sequence"/>
</dbReference>
<feature type="active site" description="Charge relay system" evidence="5">
    <location>
        <position position="382"/>
    </location>
</feature>
<feature type="active site" description="Charge relay system" evidence="5">
    <location>
        <position position="203"/>
    </location>
</feature>
<feature type="active site" description="Charge relay system" evidence="5">
    <location>
        <position position="232"/>
    </location>
</feature>
<keyword evidence="4 5" id="KW-0720">Serine protease</keyword>
<sequence>MFAAHYVRWLSLLLSALVLATSMPARAQLVGGLPGAGPIQSTLPPVRRRLPPAVREVVSETVPEAVTDAAGDVASRVRTPEIERLLRRHRDVLDTDHAGAPVVRNQVVAIDPTDAALARALGAGFRIGDARTLDPLGLRIVVLHGPEGVGTRSALARLRTLDPSGSYDFNHLYFGSGGAASGSGQAPDAPSTATASARVGLIDSGVARDHPALAGVDVRSWGCDGTPVPAAHGSAVASLLVGANDGPAPSGTTLFAADIYCGRPTGGAVTGYAEAMAWLARHGVGVINLSLVGPPNALLQRATAALVSRGHVLVAAVGNDGPAAPPLFPAAYPGVIGVTGVDPRKRALPEAVRGTQVDFAAPGSNLRAARLDGGWDTVRGTSFAAPLVARAAAAQVREPGDGRAARVRAQLAERALDLGDQGRDDTYGLGWLAPAASIASAGPD</sequence>
<proteinExistence type="inferred from homology"/>
<evidence type="ECO:0000313" key="9">
    <source>
        <dbReference type="Proteomes" id="UP001355056"/>
    </source>
</evidence>
<dbReference type="RefSeq" id="WP_332615374.1">
    <property type="nucleotide sequence ID" value="NZ_JAXGFP010000002.1"/>
</dbReference>
<evidence type="ECO:0000256" key="3">
    <source>
        <dbReference type="ARBA" id="ARBA00022801"/>
    </source>
</evidence>
<dbReference type="Gene3D" id="3.40.50.200">
    <property type="entry name" value="Peptidase S8/S53 domain"/>
    <property type="match status" value="1"/>
</dbReference>
<keyword evidence="9" id="KW-1185">Reference proteome</keyword>
<evidence type="ECO:0000256" key="6">
    <source>
        <dbReference type="SAM" id="SignalP"/>
    </source>
</evidence>
<dbReference type="PANTHER" id="PTHR43806:SF11">
    <property type="entry name" value="CEREVISIN-RELATED"/>
    <property type="match status" value="1"/>
</dbReference>
<name>A0ABU7YWT6_9GAMM</name>
<feature type="domain" description="Peptidase S8/S53" evidence="7">
    <location>
        <begin position="198"/>
        <end position="430"/>
    </location>
</feature>
<accession>A0ABU7YWT6</accession>
<evidence type="ECO:0000313" key="8">
    <source>
        <dbReference type="EMBL" id="MEG3183425.1"/>
    </source>
</evidence>
<dbReference type="PROSITE" id="PS51892">
    <property type="entry name" value="SUBTILASE"/>
    <property type="match status" value="1"/>
</dbReference>
<comment type="caution">
    <text evidence="8">The sequence shown here is derived from an EMBL/GenBank/DDBJ whole genome shotgun (WGS) entry which is preliminary data.</text>
</comment>
<protein>
    <submittedName>
        <fullName evidence="8">S8 family serine peptidase</fullName>
    </submittedName>
</protein>
<dbReference type="EMBL" id="JAXGFP010000002">
    <property type="protein sequence ID" value="MEG3183425.1"/>
    <property type="molecule type" value="Genomic_DNA"/>
</dbReference>
<dbReference type="PANTHER" id="PTHR43806">
    <property type="entry name" value="PEPTIDASE S8"/>
    <property type="match status" value="1"/>
</dbReference>
<feature type="signal peptide" evidence="6">
    <location>
        <begin position="1"/>
        <end position="27"/>
    </location>
</feature>
<keyword evidence="2 5" id="KW-0645">Protease</keyword>